<dbReference type="PANTHER" id="PTHR21098:SF12">
    <property type="entry name" value="RIBOFLAVIN SYNTHASE"/>
    <property type="match status" value="1"/>
</dbReference>
<dbReference type="Gene3D" id="2.40.30.20">
    <property type="match status" value="2"/>
</dbReference>
<feature type="domain" description="Lumazine-binding" evidence="12">
    <location>
        <begin position="1"/>
        <end position="96"/>
    </location>
</feature>
<evidence type="ECO:0000256" key="4">
    <source>
        <dbReference type="ARBA" id="ARBA00011233"/>
    </source>
</evidence>
<evidence type="ECO:0000256" key="6">
    <source>
        <dbReference type="ARBA" id="ARBA00013950"/>
    </source>
</evidence>
<comment type="function">
    <text evidence="2">Catalyzes the dismutation of two molecules of 6,7-dimethyl-8-ribityllumazine, resulting in the formation of riboflavin and 5-amino-6-(D-ribitylamino)uracil.</text>
</comment>
<dbReference type="FunFam" id="2.40.30.20:FF:000004">
    <property type="entry name" value="Riboflavin synthase, alpha subunit"/>
    <property type="match status" value="1"/>
</dbReference>
<evidence type="ECO:0000256" key="3">
    <source>
        <dbReference type="ARBA" id="ARBA00004887"/>
    </source>
</evidence>
<dbReference type="AlphaFoldDB" id="A0A8J7KS86"/>
<dbReference type="PANTHER" id="PTHR21098">
    <property type="entry name" value="RIBOFLAVIN SYNTHASE ALPHA CHAIN"/>
    <property type="match status" value="1"/>
</dbReference>
<dbReference type="Pfam" id="PF00677">
    <property type="entry name" value="Lum_binding"/>
    <property type="match status" value="2"/>
</dbReference>
<gene>
    <name evidence="13" type="primary">ribE</name>
    <name evidence="13" type="ORF">IRY55_02915</name>
</gene>
<dbReference type="FunFam" id="2.40.30.20:FF:000003">
    <property type="entry name" value="Riboflavin synthase, alpha subunit"/>
    <property type="match status" value="1"/>
</dbReference>
<keyword evidence="9" id="KW-0677">Repeat</keyword>
<evidence type="ECO:0000256" key="7">
    <source>
        <dbReference type="ARBA" id="ARBA00022619"/>
    </source>
</evidence>
<dbReference type="NCBIfam" id="NF006767">
    <property type="entry name" value="PRK09289.1"/>
    <property type="match status" value="1"/>
</dbReference>
<comment type="catalytic activity">
    <reaction evidence="1">
        <text>2 6,7-dimethyl-8-(1-D-ribityl)lumazine + H(+) = 5-amino-6-(D-ribitylamino)uracil + riboflavin</text>
        <dbReference type="Rhea" id="RHEA:20772"/>
        <dbReference type="ChEBI" id="CHEBI:15378"/>
        <dbReference type="ChEBI" id="CHEBI:15934"/>
        <dbReference type="ChEBI" id="CHEBI:57986"/>
        <dbReference type="ChEBI" id="CHEBI:58201"/>
        <dbReference type="EC" id="2.5.1.9"/>
    </reaction>
</comment>
<evidence type="ECO:0000256" key="5">
    <source>
        <dbReference type="ARBA" id="ARBA00012827"/>
    </source>
</evidence>
<comment type="pathway">
    <text evidence="3">Cofactor biosynthesis; riboflavin biosynthesis; riboflavin from 2-hydroxy-3-oxobutyl phosphate and 5-amino-6-(D-ribitylamino)uracil: step 2/2.</text>
</comment>
<dbReference type="PROSITE" id="PS51177">
    <property type="entry name" value="LUMAZINE_BIND"/>
    <property type="match status" value="2"/>
</dbReference>
<feature type="domain" description="Lumazine-binding" evidence="12">
    <location>
        <begin position="97"/>
        <end position="193"/>
    </location>
</feature>
<dbReference type="NCBIfam" id="NF009566">
    <property type="entry name" value="PRK13020.1"/>
    <property type="match status" value="1"/>
</dbReference>
<keyword evidence="14" id="KW-1185">Reference proteome</keyword>
<evidence type="ECO:0000256" key="8">
    <source>
        <dbReference type="ARBA" id="ARBA00022679"/>
    </source>
</evidence>
<dbReference type="InterPro" id="IPR001783">
    <property type="entry name" value="Lumazine-bd"/>
</dbReference>
<dbReference type="EC" id="2.5.1.9" evidence="5 10"/>
<proteinExistence type="predicted"/>
<evidence type="ECO:0000256" key="9">
    <source>
        <dbReference type="ARBA" id="ARBA00022737"/>
    </source>
</evidence>
<organism evidence="13 14">
    <name type="scientific">Savagea serpentis</name>
    <dbReference type="NCBI Taxonomy" id="2785297"/>
    <lineage>
        <taxon>Bacteria</taxon>
        <taxon>Bacillati</taxon>
        <taxon>Bacillota</taxon>
        <taxon>Bacilli</taxon>
        <taxon>Bacillales</taxon>
        <taxon>Caryophanaceae</taxon>
        <taxon>Savagea</taxon>
    </lineage>
</organism>
<dbReference type="InterPro" id="IPR023366">
    <property type="entry name" value="ATP_synth_asu-like_sf"/>
</dbReference>
<dbReference type="CDD" id="cd00402">
    <property type="entry name" value="Riboflavin_synthase_like"/>
    <property type="match status" value="1"/>
</dbReference>
<evidence type="ECO:0000313" key="14">
    <source>
        <dbReference type="Proteomes" id="UP000622653"/>
    </source>
</evidence>
<dbReference type="SUPFAM" id="SSF63380">
    <property type="entry name" value="Riboflavin synthase domain-like"/>
    <property type="match status" value="2"/>
</dbReference>
<reference evidence="13" key="1">
    <citation type="submission" date="2020-11" db="EMBL/GenBank/DDBJ databases">
        <title>Multidrug resistant novel bacterium Savagea serpentis sp. nov., isolated from the scats of a vine snake (Ahaetulla nasuta).</title>
        <authorList>
            <person name="Venkata Ramana V."/>
            <person name="Vikas Patil S."/>
            <person name="Yogita Lugani V."/>
        </authorList>
    </citation>
    <scope>NUCLEOTIDE SEQUENCE</scope>
    <source>
        <strain evidence="13">SN6</strain>
    </source>
</reference>
<dbReference type="InterPro" id="IPR026017">
    <property type="entry name" value="Lumazine-bd_dom"/>
</dbReference>
<evidence type="ECO:0000256" key="10">
    <source>
        <dbReference type="NCBIfam" id="TIGR00187"/>
    </source>
</evidence>
<feature type="repeat" description="Lumazine-binding" evidence="11">
    <location>
        <begin position="97"/>
        <end position="193"/>
    </location>
</feature>
<accession>A0A8J7KS86</accession>
<keyword evidence="8 13" id="KW-0808">Transferase</keyword>
<dbReference type="EMBL" id="JADKPV010000001">
    <property type="protein sequence ID" value="MBF4500304.1"/>
    <property type="molecule type" value="Genomic_DNA"/>
</dbReference>
<sequence>MFTGIIEEIGAIRAIQPSSAGMKLTITGEKVLQDAKIGDSIAVNGVCLTVETLGANTFTADVMHETMKATTLGSLSTQSAVNLERALAAGDRFGGHFVSGHVDTVGQIVKTRRKDNARYVEIDIPEPFRRYLIQKGSVAVDGTSLTLFGVTERGFIISLIPTTERDTVLGAKDVGDPVNIECDMFAKYIDELLTAREQTTQSSGVTMDVLMQNGFV</sequence>
<dbReference type="GO" id="GO:0004746">
    <property type="term" value="F:riboflavin synthase activity"/>
    <property type="evidence" value="ECO:0007669"/>
    <property type="project" value="UniProtKB-UniRule"/>
</dbReference>
<dbReference type="RefSeq" id="WP_194561752.1">
    <property type="nucleotide sequence ID" value="NZ_JADKPV010000001.1"/>
</dbReference>
<evidence type="ECO:0000256" key="11">
    <source>
        <dbReference type="PROSITE-ProRule" id="PRU00524"/>
    </source>
</evidence>
<dbReference type="GO" id="GO:0009231">
    <property type="term" value="P:riboflavin biosynthetic process"/>
    <property type="evidence" value="ECO:0007669"/>
    <property type="project" value="UniProtKB-KW"/>
</dbReference>
<dbReference type="InterPro" id="IPR017938">
    <property type="entry name" value="Riboflavin_synthase-like_b-brl"/>
</dbReference>
<comment type="subunit">
    <text evidence="4">Homotrimer.</text>
</comment>
<dbReference type="PIRSF" id="PIRSF000498">
    <property type="entry name" value="Riboflavin_syn_A"/>
    <property type="match status" value="1"/>
</dbReference>
<evidence type="ECO:0000259" key="12">
    <source>
        <dbReference type="PROSITE" id="PS51177"/>
    </source>
</evidence>
<dbReference type="Proteomes" id="UP000622653">
    <property type="component" value="Unassembled WGS sequence"/>
</dbReference>
<protein>
    <recommendedName>
        <fullName evidence="6 10">Riboflavin synthase</fullName>
        <ecNumber evidence="5 10">2.5.1.9</ecNumber>
    </recommendedName>
</protein>
<comment type="caution">
    <text evidence="13">The sequence shown here is derived from an EMBL/GenBank/DDBJ whole genome shotgun (WGS) entry which is preliminary data.</text>
</comment>
<evidence type="ECO:0000256" key="1">
    <source>
        <dbReference type="ARBA" id="ARBA00000968"/>
    </source>
</evidence>
<keyword evidence="7" id="KW-0686">Riboflavin biosynthesis</keyword>
<evidence type="ECO:0000256" key="2">
    <source>
        <dbReference type="ARBA" id="ARBA00002803"/>
    </source>
</evidence>
<evidence type="ECO:0000313" key="13">
    <source>
        <dbReference type="EMBL" id="MBF4500304.1"/>
    </source>
</evidence>
<feature type="repeat" description="Lumazine-binding" evidence="11">
    <location>
        <begin position="1"/>
        <end position="96"/>
    </location>
</feature>
<name>A0A8J7KS86_9BACL</name>
<dbReference type="NCBIfam" id="TIGR00187">
    <property type="entry name" value="ribE"/>
    <property type="match status" value="1"/>
</dbReference>